<feature type="region of interest" description="Disordered" evidence="2">
    <location>
        <begin position="503"/>
        <end position="542"/>
    </location>
</feature>
<feature type="coiled-coil region" evidence="1">
    <location>
        <begin position="1050"/>
        <end position="1225"/>
    </location>
</feature>
<feature type="compositionally biased region" description="Acidic residues" evidence="2">
    <location>
        <begin position="75"/>
        <end position="94"/>
    </location>
</feature>
<feature type="coiled-coil region" evidence="1">
    <location>
        <begin position="882"/>
        <end position="1016"/>
    </location>
</feature>
<reference evidence="3" key="1">
    <citation type="submission" date="2022-03" db="EMBL/GenBank/DDBJ databases">
        <authorList>
            <person name="Martin C."/>
        </authorList>
    </citation>
    <scope>NUCLEOTIDE SEQUENCE</scope>
</reference>
<feature type="compositionally biased region" description="Basic and acidic residues" evidence="2">
    <location>
        <begin position="749"/>
        <end position="774"/>
    </location>
</feature>
<feature type="compositionally biased region" description="Polar residues" evidence="2">
    <location>
        <begin position="96"/>
        <end position="119"/>
    </location>
</feature>
<evidence type="ECO:0000256" key="1">
    <source>
        <dbReference type="SAM" id="Coils"/>
    </source>
</evidence>
<evidence type="ECO:0000313" key="3">
    <source>
        <dbReference type="EMBL" id="CAH1801739.1"/>
    </source>
</evidence>
<sequence>MPLVTFRSLRTDCTERKARRLSNCRRLKTFKYFGNESIKHFFDVNERDKAAGDCFAANDERYIEGQLKKHQVESEAMEECMADGEWSEESESDESNTAFDSQAENTLNDLTTPETSPESAKQHAKSRKLTSENAGSSKPTNSTYRLTKQNKANSSLTNQNGITSKLAIQNGVDSQSSNQNEGRNHIDGVDSILDRIDEELYCLIGTEPVQEAPLKISKPVKVKKNVALSKTDKDRLKSLGVEFDTGDKKKTKKWPTFQPGNAKSPTETEGKETGLARMQEEDLNEAGQQIKALTKDKKRLSNDGPSENPSEDETIEGEDEEENHSDLDSVAAELLEEKFIEIMNKKQGGYLRDFKAKTPVDLESVRTEDFEAQFKDHMFPSIKNRDKLHANLRLKRKDSDIDSIPTEDLEKAYRASMISHILAHNTHATELSPLARRLLRKAETESIKTEDFGRKFRQELIPKVKGGITPRSQKTDFDLESIQTEDFEQKFKECLLRNNNNKNTEKYVKQQKKLKRTAIPEHVRGRKKKNKSGNISDPDSVKTEDFERDFHGLMVKQVAGVPITSFDKQAVDSDVDTVKSMLVHNKLHSVLAKPTSHNVPETMENESEASSGEEVTQLDTITQKLKHLLNKKDGVNSLDSDIKSIEARHASPIRLNGSEIRYSQGHPTKPTRHNIHTCKYANGDTTDGGVESESEYFSDTAEIQRETEKIQREMEMERKKKLASTPKIISSNLGARSVSSPDVSMIKSTKSEERSHPTLPEERSRSTLSEERLRVTLSPPRLNNSKTGSSHSGQSLTSKMKARSLSIAAITTNELRDLEQQVQVNREEKLSTERELKTLQESVKKTESDVRLAEMQTKENRAKAEDTRTQLMLVEFKRDNVLKELEQVTDELCNKRKMLRDVDNQAREKRETIEQFDAFGITKEQVQRLNAEKEQIESERDQLETKVRQLQSTVAERRELEHQLATTKEDLFSEQKRSRERQEALEEELENSVHRLEDLQRDKLQALSHLELIERKYIEQDRIRDEALKEKDLQFDAMKSHFQDEIIDLKKKYTIEDNELKNEVKALSDKINALQAEVNKKDLTNLELREQVIELEHEISQHQEVKESIIDDSRLKLEMLRKEREEEVRRLQQQAAVEQERHLEELRQKYDRERENRIQGHADELAAEAQTHKRLIEAKEEELQMLYEQIRQEREDARETEQRLKEDAEVKLQTAVAKERQMLEEEKIKQFRAELSNKDEDQKRALAKSMSSLNAERKLNEEMQKQIIMLKQELEESRQQKRQALQEKMAAISHGKEIEREAAHEMKDSLREKEMKEQDIERLRETIRDQDAKIQELQHQVTTSARISSIDRQERAIVQELNEECRKNASILGISPRKVSISSYHRDTDSDSPIKSSMKSPLHKRRLSGTPAAQALINVKATSQELRKFVTELRDEIDALKHAVQHGTKDKGLDIDAMKEKWQEAKMRDMEELKQRLVQEHASDLNELYNVVKQEIRLKERKKVDREMDRRTKDQAMEIDELKSEVLRLSSSASSSVSSPSTSLADDSSTIKLLRHLQGRVRLLRTENTSLKQMSSSDVTTSNSINDSLQHYNDSTTKNMEMRVSQAELRASQAEERADRNQLLLTSKMVEMSKLQNALTTQTKELMQLQRSSSQINSRSSSRSSNPMSVPRPFKGLRQVSRTKTIWRVNWISPFLRNRGVL</sequence>
<feature type="region of interest" description="Disordered" evidence="2">
    <location>
        <begin position="247"/>
        <end position="275"/>
    </location>
</feature>
<feature type="compositionally biased region" description="Basic and acidic residues" evidence="2">
    <location>
        <begin position="266"/>
        <end position="275"/>
    </location>
</feature>
<proteinExistence type="predicted"/>
<evidence type="ECO:0000313" key="4">
    <source>
        <dbReference type="Proteomes" id="UP000749559"/>
    </source>
</evidence>
<feature type="region of interest" description="Disordered" evidence="2">
    <location>
        <begin position="1647"/>
        <end position="1676"/>
    </location>
</feature>
<gene>
    <name evidence="3" type="ORF">OFUS_LOCUS25499</name>
</gene>
<keyword evidence="1" id="KW-0175">Coiled coil</keyword>
<feature type="compositionally biased region" description="Polar residues" evidence="2">
    <location>
        <begin position="727"/>
        <end position="748"/>
    </location>
</feature>
<organism evidence="3 4">
    <name type="scientific">Owenia fusiformis</name>
    <name type="common">Polychaete worm</name>
    <dbReference type="NCBI Taxonomy" id="6347"/>
    <lineage>
        <taxon>Eukaryota</taxon>
        <taxon>Metazoa</taxon>
        <taxon>Spiralia</taxon>
        <taxon>Lophotrochozoa</taxon>
        <taxon>Annelida</taxon>
        <taxon>Polychaeta</taxon>
        <taxon>Sedentaria</taxon>
        <taxon>Canalipalpata</taxon>
        <taxon>Sabellida</taxon>
        <taxon>Oweniida</taxon>
        <taxon>Oweniidae</taxon>
        <taxon>Owenia</taxon>
    </lineage>
</organism>
<feature type="region of interest" description="Disordered" evidence="2">
    <location>
        <begin position="69"/>
        <end position="159"/>
    </location>
</feature>
<feature type="compositionally biased region" description="Polar residues" evidence="2">
    <location>
        <begin position="781"/>
        <end position="798"/>
    </location>
</feature>
<feature type="compositionally biased region" description="Polar residues" evidence="2">
    <location>
        <begin position="131"/>
        <end position="159"/>
    </location>
</feature>
<dbReference type="Proteomes" id="UP000749559">
    <property type="component" value="Unassembled WGS sequence"/>
</dbReference>
<accession>A0A8S4Q6B4</accession>
<comment type="caution">
    <text evidence="3">The sequence shown here is derived from an EMBL/GenBank/DDBJ whole genome shotgun (WGS) entry which is preliminary data.</text>
</comment>
<protein>
    <submittedName>
        <fullName evidence="3">Uncharacterized protein</fullName>
    </submittedName>
</protein>
<feature type="coiled-coil region" evidence="1">
    <location>
        <begin position="808"/>
        <end position="856"/>
    </location>
</feature>
<feature type="coiled-coil region" evidence="1">
    <location>
        <begin position="1253"/>
        <end position="1340"/>
    </location>
</feature>
<keyword evidence="4" id="KW-1185">Reference proteome</keyword>
<name>A0A8S4Q6B4_OWEFU</name>
<dbReference type="EMBL" id="CAIIXF020000012">
    <property type="protein sequence ID" value="CAH1801739.1"/>
    <property type="molecule type" value="Genomic_DNA"/>
</dbReference>
<feature type="compositionally biased region" description="Low complexity" evidence="2">
    <location>
        <begin position="1650"/>
        <end position="1666"/>
    </location>
</feature>
<feature type="region of interest" description="Disordered" evidence="2">
    <location>
        <begin position="293"/>
        <end position="326"/>
    </location>
</feature>
<feature type="region of interest" description="Disordered" evidence="2">
    <location>
        <begin position="712"/>
        <end position="799"/>
    </location>
</feature>
<evidence type="ECO:0000256" key="2">
    <source>
        <dbReference type="SAM" id="MobiDB-lite"/>
    </source>
</evidence>
<feature type="compositionally biased region" description="Acidic residues" evidence="2">
    <location>
        <begin position="309"/>
        <end position="323"/>
    </location>
</feature>
<feature type="region of interest" description="Disordered" evidence="2">
    <location>
        <begin position="1383"/>
        <end position="1406"/>
    </location>
</feature>
<dbReference type="OrthoDB" id="6158625at2759"/>